<evidence type="ECO:0000313" key="2">
    <source>
        <dbReference type="EMBL" id="MBC2575770.1"/>
    </source>
</evidence>
<evidence type="ECO:0000313" key="3">
    <source>
        <dbReference type="Proteomes" id="UP000713904"/>
    </source>
</evidence>
<keyword evidence="3" id="KW-1185">Reference proteome</keyword>
<keyword evidence="1" id="KW-1133">Transmembrane helix</keyword>
<gene>
    <name evidence="2" type="ORF">HLB29_03630</name>
</gene>
<evidence type="ECO:0000256" key="1">
    <source>
        <dbReference type="SAM" id="Phobius"/>
    </source>
</evidence>
<accession>A0ABR6TKC7</accession>
<feature type="transmembrane region" description="Helical" evidence="1">
    <location>
        <begin position="85"/>
        <end position="101"/>
    </location>
</feature>
<feature type="transmembrane region" description="Helical" evidence="1">
    <location>
        <begin position="137"/>
        <end position="153"/>
    </location>
</feature>
<protein>
    <recommendedName>
        <fullName evidence="4">DUF308 domain-containing protein</fullName>
    </recommendedName>
</protein>
<feature type="transmembrane region" description="Helical" evidence="1">
    <location>
        <begin position="24"/>
        <end position="42"/>
    </location>
</feature>
<feature type="transmembrane region" description="Helical" evidence="1">
    <location>
        <begin position="48"/>
        <end position="65"/>
    </location>
</feature>
<reference evidence="2 3" key="1">
    <citation type="submission" date="2020-05" db="EMBL/GenBank/DDBJ databases">
        <title>Draft genome of xy-202 and genomic insight in genome of the genus Peptostreptococcus.</title>
        <authorList>
            <person name="Zhang Z."/>
        </authorList>
    </citation>
    <scope>NUCLEOTIDE SEQUENCE [LARGE SCALE GENOMIC DNA]</scope>
    <source>
        <strain evidence="2 3">DSM 27025</strain>
    </source>
</reference>
<dbReference type="Proteomes" id="UP000713904">
    <property type="component" value="Unassembled WGS sequence"/>
</dbReference>
<keyword evidence="1" id="KW-0472">Membrane</keyword>
<keyword evidence="1" id="KW-0812">Transmembrane</keyword>
<evidence type="ECO:0008006" key="4">
    <source>
        <dbReference type="Google" id="ProtNLM"/>
    </source>
</evidence>
<feature type="transmembrane region" description="Helical" evidence="1">
    <location>
        <begin position="159"/>
        <end position="176"/>
    </location>
</feature>
<sequence>MVGDNMIYSFNFSNIFDKKNGKKLVILGVIMLAIGVYCLTKKSVGIKVFSWGLSIIFLYGAWLSLKSVNELTRYASRIEVRNARLNLLLYFIIALLLLLFPKYVNMLLSTVLGVYLIYKEVLIFLGHKRYGVTRYSIWNVLKLFIGVLLIVSPLYLSKFLVSILSIIIIIFGINFIKNGIRLINERGY</sequence>
<proteinExistence type="predicted"/>
<dbReference type="EMBL" id="JABGBW010000002">
    <property type="protein sequence ID" value="MBC2575770.1"/>
    <property type="molecule type" value="Genomic_DNA"/>
</dbReference>
<comment type="caution">
    <text evidence="2">The sequence shown here is derived from an EMBL/GenBank/DDBJ whole genome shotgun (WGS) entry which is preliminary data.</text>
</comment>
<feature type="transmembrane region" description="Helical" evidence="1">
    <location>
        <begin position="107"/>
        <end position="125"/>
    </location>
</feature>
<organism evidence="2 3">
    <name type="scientific">Peptostreptococcus canis</name>
    <dbReference type="NCBI Taxonomy" id="1159213"/>
    <lineage>
        <taxon>Bacteria</taxon>
        <taxon>Bacillati</taxon>
        <taxon>Bacillota</taxon>
        <taxon>Clostridia</taxon>
        <taxon>Peptostreptococcales</taxon>
        <taxon>Peptostreptococcaceae</taxon>
        <taxon>Peptostreptococcus</taxon>
    </lineage>
</organism>
<name>A0ABR6TKC7_9FIRM</name>